<dbReference type="Proteomes" id="UP000056252">
    <property type="component" value="Chromosome"/>
</dbReference>
<dbReference type="OrthoDB" id="1066614at2"/>
<evidence type="ECO:0000313" key="1">
    <source>
        <dbReference type="EMBL" id="ALO49074.1"/>
    </source>
</evidence>
<dbReference type="eggNOG" id="ENOG5033PNN">
    <property type="taxonomic scope" value="Bacteria"/>
</dbReference>
<accession>A0A0S2KM69</accession>
<organism evidence="1 2">
    <name type="scientific">Hoylesella enoeca</name>
    <dbReference type="NCBI Taxonomy" id="76123"/>
    <lineage>
        <taxon>Bacteria</taxon>
        <taxon>Pseudomonadati</taxon>
        <taxon>Bacteroidota</taxon>
        <taxon>Bacteroidia</taxon>
        <taxon>Bacteroidales</taxon>
        <taxon>Prevotellaceae</taxon>
        <taxon>Hoylesella</taxon>
    </lineage>
</organism>
<dbReference type="AlphaFoldDB" id="A0A0S2KM69"/>
<dbReference type="EMBL" id="CP013195">
    <property type="protein sequence ID" value="ALO49074.1"/>
    <property type="molecule type" value="Genomic_DNA"/>
</dbReference>
<protein>
    <submittedName>
        <fullName evidence="1">Uncharacterized protein</fullName>
    </submittedName>
</protein>
<evidence type="ECO:0000313" key="2">
    <source>
        <dbReference type="Proteomes" id="UP000056252"/>
    </source>
</evidence>
<dbReference type="RefSeq" id="WP_025065671.1">
    <property type="nucleotide sequence ID" value="NZ_CP013195.1"/>
</dbReference>
<name>A0A0S2KM69_9BACT</name>
<sequence length="270" mass="30775">MNKWIYISLMSLCLLFIPKETKAIDLPTDPASLEAMISNHKTVKAMLELRALAEEGVRAYHKKSMKTMEDYTSVNKKLDRYRKCFDIIDLILNGTATGFHAYNSFGNCKRNLSAYYKLLDTYKKEILLHGAVWSSDTIILNASQRAVEGVFKGVSELRKSYLELSELVSGVRNCTTSDLMIILNDINDSIDKIESSIRHSYMELWAYMTVRMGFWKKEFFMARTVKEIATDALGRWLGNSVQAFQCLEQHRSFQHAPLGGGGIIGGRHYD</sequence>
<reference evidence="2" key="1">
    <citation type="submission" date="2015-11" db="EMBL/GenBank/DDBJ databases">
        <authorList>
            <person name="Holder M.E."/>
            <person name="Ajami N.J."/>
            <person name="Petrosino J.F."/>
        </authorList>
    </citation>
    <scope>NUCLEOTIDE SEQUENCE [LARGE SCALE GENOMIC DNA]</scope>
    <source>
        <strain evidence="2">F0113</strain>
    </source>
</reference>
<dbReference type="KEGG" id="peo:AS203_08245"/>
<proteinExistence type="predicted"/>
<dbReference type="STRING" id="76123.AS203_08245"/>
<gene>
    <name evidence="1" type="ORF">AS203_08245</name>
</gene>
<keyword evidence="2" id="KW-1185">Reference proteome</keyword>